<evidence type="ECO:0000313" key="1">
    <source>
        <dbReference type="EMBL" id="JAI04393.1"/>
    </source>
</evidence>
<dbReference type="EMBL" id="GBXM01004185">
    <property type="protein sequence ID" value="JAI04393.1"/>
    <property type="molecule type" value="Transcribed_RNA"/>
</dbReference>
<accession>A0A0E9XNS6</accession>
<reference evidence="1" key="2">
    <citation type="journal article" date="2015" name="Fish Shellfish Immunol.">
        <title>Early steps in the European eel (Anguilla anguilla)-Vibrio vulnificus interaction in the gills: Role of the RtxA13 toxin.</title>
        <authorList>
            <person name="Callol A."/>
            <person name="Pajuelo D."/>
            <person name="Ebbesson L."/>
            <person name="Teles M."/>
            <person name="MacKenzie S."/>
            <person name="Amaro C."/>
        </authorList>
    </citation>
    <scope>NUCLEOTIDE SEQUENCE</scope>
</reference>
<reference evidence="1" key="1">
    <citation type="submission" date="2014-11" db="EMBL/GenBank/DDBJ databases">
        <authorList>
            <person name="Amaro Gonzalez C."/>
        </authorList>
    </citation>
    <scope>NUCLEOTIDE SEQUENCE</scope>
</reference>
<organism evidence="1">
    <name type="scientific">Anguilla anguilla</name>
    <name type="common">European freshwater eel</name>
    <name type="synonym">Muraena anguilla</name>
    <dbReference type="NCBI Taxonomy" id="7936"/>
    <lineage>
        <taxon>Eukaryota</taxon>
        <taxon>Metazoa</taxon>
        <taxon>Chordata</taxon>
        <taxon>Craniata</taxon>
        <taxon>Vertebrata</taxon>
        <taxon>Euteleostomi</taxon>
        <taxon>Actinopterygii</taxon>
        <taxon>Neopterygii</taxon>
        <taxon>Teleostei</taxon>
        <taxon>Anguilliformes</taxon>
        <taxon>Anguillidae</taxon>
        <taxon>Anguilla</taxon>
    </lineage>
</organism>
<protein>
    <submittedName>
        <fullName evidence="1">Uncharacterized protein</fullName>
    </submittedName>
</protein>
<sequence>MMMNNSKTVGVFRLLVPCTVCCRLVFK</sequence>
<dbReference type="AlphaFoldDB" id="A0A0E9XNS6"/>
<name>A0A0E9XNS6_ANGAN</name>
<proteinExistence type="predicted"/>